<dbReference type="InterPro" id="IPR003439">
    <property type="entry name" value="ABC_transporter-like_ATP-bd"/>
</dbReference>
<dbReference type="AlphaFoldDB" id="A0A1X3S2C4"/>
<dbReference type="EMBL" id="LUTQ01000013">
    <property type="protein sequence ID" value="OSN10835.1"/>
    <property type="molecule type" value="Genomic_DNA"/>
</dbReference>
<evidence type="ECO:0000313" key="8">
    <source>
        <dbReference type="Proteomes" id="UP000194040"/>
    </source>
</evidence>
<dbReference type="GO" id="GO:0042941">
    <property type="term" value="P:D-alanine transmembrane transport"/>
    <property type="evidence" value="ECO:0007669"/>
    <property type="project" value="TreeGrafter"/>
</dbReference>
<dbReference type="PROSITE" id="PS50893">
    <property type="entry name" value="ABC_TRANSPORTER_2"/>
    <property type="match status" value="1"/>
</dbReference>
<reference evidence="7 8" key="1">
    <citation type="submission" date="2016-02" db="EMBL/GenBank/DDBJ databases">
        <title>Species-wide whole genome sequencing reveals diversity, host range in Lonsdalea quercina.</title>
        <authorList>
            <person name="Li Y."/>
        </authorList>
    </citation>
    <scope>NUCLEOTIDE SEQUENCE [LARGE SCALE GENOMIC DNA]</scope>
    <source>
        <strain evidence="5 7">LMG 26264</strain>
        <strain evidence="6 8">LMG 26265</strain>
    </source>
</reference>
<keyword evidence="3 5" id="KW-0067">ATP-binding</keyword>
<dbReference type="Pfam" id="PF12399">
    <property type="entry name" value="BCA_ABC_TP_C"/>
    <property type="match status" value="1"/>
</dbReference>
<dbReference type="GO" id="GO:0005524">
    <property type="term" value="F:ATP binding"/>
    <property type="evidence" value="ECO:0007669"/>
    <property type="project" value="UniProtKB-KW"/>
</dbReference>
<keyword evidence="2" id="KW-0547">Nucleotide-binding</keyword>
<dbReference type="InterPro" id="IPR032823">
    <property type="entry name" value="BCA_ABC_TP_C"/>
</dbReference>
<dbReference type="InterPro" id="IPR017871">
    <property type="entry name" value="ABC_transporter-like_CS"/>
</dbReference>
<dbReference type="FunFam" id="3.40.50.300:FF:000421">
    <property type="entry name" value="Branched-chain amino acid ABC transporter ATP-binding protein"/>
    <property type="match status" value="1"/>
</dbReference>
<dbReference type="GO" id="GO:0016887">
    <property type="term" value="F:ATP hydrolysis activity"/>
    <property type="evidence" value="ECO:0007669"/>
    <property type="project" value="InterPro"/>
</dbReference>
<keyword evidence="8" id="KW-1185">Reference proteome</keyword>
<dbReference type="GO" id="GO:0005304">
    <property type="term" value="F:L-valine transmembrane transporter activity"/>
    <property type="evidence" value="ECO:0007669"/>
    <property type="project" value="TreeGrafter"/>
</dbReference>
<protein>
    <submittedName>
        <fullName evidence="5">ABC transporter ATP-binding protein</fullName>
    </submittedName>
</protein>
<dbReference type="OrthoDB" id="9805514at2"/>
<dbReference type="EMBL" id="LUTP01000001">
    <property type="protein sequence ID" value="OSN08728.1"/>
    <property type="molecule type" value="Genomic_DNA"/>
</dbReference>
<dbReference type="SUPFAM" id="SSF52540">
    <property type="entry name" value="P-loop containing nucleoside triphosphate hydrolases"/>
    <property type="match status" value="1"/>
</dbReference>
<comment type="caution">
    <text evidence="5">The sequence shown here is derived from an EMBL/GenBank/DDBJ whole genome shotgun (WGS) entry which is preliminary data.</text>
</comment>
<proteinExistence type="predicted"/>
<evidence type="ECO:0000313" key="5">
    <source>
        <dbReference type="EMBL" id="OSN08728.1"/>
    </source>
</evidence>
<dbReference type="InterPro" id="IPR003593">
    <property type="entry name" value="AAA+_ATPase"/>
</dbReference>
<evidence type="ECO:0000313" key="7">
    <source>
        <dbReference type="Proteomes" id="UP000194020"/>
    </source>
</evidence>
<name>A0A1X3S2C4_9GAMM</name>
<dbReference type="GO" id="GO:0015192">
    <property type="term" value="F:L-phenylalanine transmembrane transporter activity"/>
    <property type="evidence" value="ECO:0007669"/>
    <property type="project" value="TreeGrafter"/>
</dbReference>
<dbReference type="GO" id="GO:0015188">
    <property type="term" value="F:L-isoleucine transmembrane transporter activity"/>
    <property type="evidence" value="ECO:0007669"/>
    <property type="project" value="TreeGrafter"/>
</dbReference>
<sequence length="259" mass="28451">MANETLLRVADVTMQFGGLRAIDGVSFQIAPAEIFGLIGPNGAGKTTLFNVITANYKPTGGTVELESQALTGLKPNQVVNRGIARTFQNIRLFPSMTVLDNVLIGLDRFIHYSFLEAALRCGRFFMAEKRAQEKAMQLLEYIGIAEHAHSLATNLSYGNQRKVEIARALATTPKLLLLDEPAAGMNPRETAELAQLIFKMRKDFGLTVLLIEHDMSFVNSLCERVMVLDYGKALFSGTPNEAINHPDVIAAYLGDIDYA</sequence>
<dbReference type="InterPro" id="IPR051120">
    <property type="entry name" value="ABC_AA/LPS_Transport"/>
</dbReference>
<evidence type="ECO:0000313" key="6">
    <source>
        <dbReference type="EMBL" id="OSN10835.1"/>
    </source>
</evidence>
<dbReference type="SMART" id="SM00382">
    <property type="entry name" value="AAA"/>
    <property type="match status" value="1"/>
</dbReference>
<dbReference type="RefSeq" id="WP_094100610.1">
    <property type="nucleotide sequence ID" value="NZ_LUTP01000001.1"/>
</dbReference>
<dbReference type="Pfam" id="PF00005">
    <property type="entry name" value="ABC_tran"/>
    <property type="match status" value="1"/>
</dbReference>
<dbReference type="PANTHER" id="PTHR45772">
    <property type="entry name" value="CONSERVED COMPONENT OF ABC TRANSPORTER FOR NATURAL AMINO ACIDS-RELATED"/>
    <property type="match status" value="1"/>
</dbReference>
<dbReference type="InterPro" id="IPR027417">
    <property type="entry name" value="P-loop_NTPase"/>
</dbReference>
<dbReference type="GO" id="GO:1903805">
    <property type="term" value="P:L-valine import across plasma membrane"/>
    <property type="evidence" value="ECO:0007669"/>
    <property type="project" value="TreeGrafter"/>
</dbReference>
<evidence type="ECO:0000256" key="2">
    <source>
        <dbReference type="ARBA" id="ARBA00022741"/>
    </source>
</evidence>
<dbReference type="GO" id="GO:0005886">
    <property type="term" value="C:plasma membrane"/>
    <property type="evidence" value="ECO:0007669"/>
    <property type="project" value="TreeGrafter"/>
</dbReference>
<accession>A0A1X3S2C4</accession>
<dbReference type="Proteomes" id="UP000194040">
    <property type="component" value="Unassembled WGS sequence"/>
</dbReference>
<dbReference type="Proteomes" id="UP000194020">
    <property type="component" value="Unassembled WGS sequence"/>
</dbReference>
<dbReference type="Gene3D" id="3.40.50.300">
    <property type="entry name" value="P-loop containing nucleotide triphosphate hydrolases"/>
    <property type="match status" value="1"/>
</dbReference>
<evidence type="ECO:0000256" key="3">
    <source>
        <dbReference type="ARBA" id="ARBA00022840"/>
    </source>
</evidence>
<organism evidence="5 7">
    <name type="scientific">Lonsdalea iberica</name>
    <dbReference type="NCBI Taxonomy" id="1082703"/>
    <lineage>
        <taxon>Bacteria</taxon>
        <taxon>Pseudomonadati</taxon>
        <taxon>Pseudomonadota</taxon>
        <taxon>Gammaproteobacteria</taxon>
        <taxon>Enterobacterales</taxon>
        <taxon>Pectobacteriaceae</taxon>
        <taxon>Lonsdalea</taxon>
    </lineage>
</organism>
<dbReference type="GO" id="GO:0015808">
    <property type="term" value="P:L-alanine transport"/>
    <property type="evidence" value="ECO:0007669"/>
    <property type="project" value="TreeGrafter"/>
</dbReference>
<evidence type="ECO:0000256" key="1">
    <source>
        <dbReference type="ARBA" id="ARBA00022448"/>
    </source>
</evidence>
<feature type="domain" description="ABC transporter" evidence="4">
    <location>
        <begin position="7"/>
        <end position="255"/>
    </location>
</feature>
<gene>
    <name evidence="5" type="primary">livG</name>
    <name evidence="5" type="ORF">AU511_00535</name>
    <name evidence="6" type="ORF">AU512_06040</name>
</gene>
<keyword evidence="1" id="KW-0813">Transport</keyword>
<dbReference type="CDD" id="cd03219">
    <property type="entry name" value="ABC_Mj1267_LivG_branched"/>
    <property type="match status" value="1"/>
</dbReference>
<dbReference type="PANTHER" id="PTHR45772:SF7">
    <property type="entry name" value="AMINO ACID ABC TRANSPORTER ATP-BINDING PROTEIN"/>
    <property type="match status" value="1"/>
</dbReference>
<evidence type="ECO:0000259" key="4">
    <source>
        <dbReference type="PROSITE" id="PS50893"/>
    </source>
</evidence>
<dbReference type="GO" id="GO:1903806">
    <property type="term" value="P:L-isoleucine import across plasma membrane"/>
    <property type="evidence" value="ECO:0007669"/>
    <property type="project" value="TreeGrafter"/>
</dbReference>
<dbReference type="PROSITE" id="PS00211">
    <property type="entry name" value="ABC_TRANSPORTER_1"/>
    <property type="match status" value="1"/>
</dbReference>